<dbReference type="Pfam" id="PF01520">
    <property type="entry name" value="Amidase_3"/>
    <property type="match status" value="1"/>
</dbReference>
<dbReference type="GO" id="GO:0008745">
    <property type="term" value="F:N-acetylmuramoyl-L-alanine amidase activity"/>
    <property type="evidence" value="ECO:0007669"/>
    <property type="project" value="UniProtKB-EC"/>
</dbReference>
<keyword evidence="1 5" id="KW-0378">Hydrolase</keyword>
<sequence>MTFNMGKRFLQYTILAGFFVFWLIGMVGSAEAAWLATVKADKLNLRSGPGTHTALLGQVNKGDKLPVLTKSGDWYQVQVGGKAAWVAGWLVTVEDTGTVSRGTASTAVQGKVAVVTADTLNIRSGPGTNYSIAGQAKKGEQLSVLAQNGDWVKVQGAGTTGWVANWLVKVQNATAAAASKPATTSANSGKVAVATGDILNIRSGPGTGYSIVAKVKKGDLMSVLGQNGDWVKVQLGGTVGWVANWLVTVQTTQNTPTGSTAAPAQTTPATGTQLAVVNGDNINLRSGPGTQHSVAGQVSRGVRLPVVSRSGDWVQVRREDGTTAWVAGWLVSYVSQPEPQPQPSNDKSWLPGTQPAAEPAGNQGAGEGTEKDYVPQAKLLDVQISEQQGHTYINIVCDHNIQYNTFTLSNPYRFVVNLMDIQLADTPAAIAANTELVQQIRTGYDKEPYVSRLVVDLKKPARVTVKTAADKKSITLEITKISYSDGLAGKKIFLDAGHGGYDNGASGKNGLKEKDVNLDITLKVADILRQQGANVFLSRSEDIYVDLYERTRLANELSADIFVSIHSNANPNTAIGGTSTYYYAPSTMPALYDQRDDRRRLAEDVQRELVSALGRRDIGVLQANFAVLRTSLMPSILIETAFISNAEEEALLAAPDFRQRAAEAVARGISSYFSGQ</sequence>
<keyword evidence="2" id="KW-0961">Cell wall biogenesis/degradation</keyword>
<dbReference type="PROSITE" id="PS51781">
    <property type="entry name" value="SH3B"/>
    <property type="match status" value="4"/>
</dbReference>
<dbReference type="EMBL" id="CAOS01000008">
    <property type="protein sequence ID" value="CCO07958.1"/>
    <property type="molecule type" value="Genomic_DNA"/>
</dbReference>
<protein>
    <submittedName>
        <fullName evidence="5">N-acetylmuramoyl-L-alanine amidase</fullName>
        <ecNumber evidence="5">3.5.1.28</ecNumber>
    </submittedName>
</protein>
<organism evidence="5 6">
    <name type="scientific">Desulforamulus hydrothermalis Lam5 = DSM 18033</name>
    <dbReference type="NCBI Taxonomy" id="1121428"/>
    <lineage>
        <taxon>Bacteria</taxon>
        <taxon>Bacillati</taxon>
        <taxon>Bacillota</taxon>
        <taxon>Clostridia</taxon>
        <taxon>Eubacteriales</taxon>
        <taxon>Peptococcaceae</taxon>
        <taxon>Desulforamulus</taxon>
    </lineage>
</organism>
<dbReference type="RefSeq" id="WP_008411094.1">
    <property type="nucleotide sequence ID" value="NZ_CAOS01000008.1"/>
</dbReference>
<feature type="compositionally biased region" description="Polar residues" evidence="3">
    <location>
        <begin position="336"/>
        <end position="347"/>
    </location>
</feature>
<dbReference type="InterPro" id="IPR002508">
    <property type="entry name" value="MurNAc-LAA_cat"/>
</dbReference>
<accession>K8E8W7</accession>
<dbReference type="eggNOG" id="COG3807">
    <property type="taxonomic scope" value="Bacteria"/>
</dbReference>
<evidence type="ECO:0000259" key="4">
    <source>
        <dbReference type="PROSITE" id="PS51781"/>
    </source>
</evidence>
<feature type="domain" description="SH3b" evidence="4">
    <location>
        <begin position="189"/>
        <end position="250"/>
    </location>
</feature>
<dbReference type="GO" id="GO:0030288">
    <property type="term" value="C:outer membrane-bounded periplasmic space"/>
    <property type="evidence" value="ECO:0007669"/>
    <property type="project" value="TreeGrafter"/>
</dbReference>
<dbReference type="SUPFAM" id="SSF50044">
    <property type="entry name" value="SH3-domain"/>
    <property type="match status" value="1"/>
</dbReference>
<dbReference type="Gene3D" id="2.30.30.40">
    <property type="entry name" value="SH3 Domains"/>
    <property type="match status" value="4"/>
</dbReference>
<feature type="domain" description="SH3b" evidence="4">
    <location>
        <begin position="33"/>
        <end position="94"/>
    </location>
</feature>
<dbReference type="PANTHER" id="PTHR30404">
    <property type="entry name" value="N-ACETYLMURAMOYL-L-ALANINE AMIDASE"/>
    <property type="match status" value="1"/>
</dbReference>
<dbReference type="OrthoDB" id="9813450at2"/>
<dbReference type="Proteomes" id="UP000009315">
    <property type="component" value="Unassembled WGS sequence"/>
</dbReference>
<gene>
    <name evidence="5" type="ORF">DESHY_160082</name>
</gene>
<reference evidence="5 6" key="1">
    <citation type="journal article" date="2013" name="Genome Announc.">
        <title>Genome Sequence of the Sulfate-Reducing Bacterium Desulfotomaculum hydrothermale Lam5(T).</title>
        <authorList>
            <person name="Amin O."/>
            <person name="Fardeau M.L."/>
            <person name="Valette O."/>
            <person name="Hirschler-Rea A."/>
            <person name="Barbe V."/>
            <person name="Medigue C."/>
            <person name="Vacherie B."/>
            <person name="Ollivier B."/>
            <person name="Bertin P.N."/>
            <person name="Dolla A."/>
        </authorList>
    </citation>
    <scope>NUCLEOTIDE SEQUENCE [LARGE SCALE GENOMIC DNA]</scope>
    <source>
        <strain evidence="6">Lam5 / DSM 18033</strain>
    </source>
</reference>
<dbReference type="Pfam" id="PF08239">
    <property type="entry name" value="SH3_3"/>
    <property type="match status" value="4"/>
</dbReference>
<dbReference type="InterPro" id="IPR003646">
    <property type="entry name" value="SH3-like_bac-type"/>
</dbReference>
<dbReference type="GO" id="GO:0071555">
    <property type="term" value="P:cell wall organization"/>
    <property type="evidence" value="ECO:0007669"/>
    <property type="project" value="UniProtKB-KW"/>
</dbReference>
<evidence type="ECO:0000313" key="6">
    <source>
        <dbReference type="Proteomes" id="UP000009315"/>
    </source>
</evidence>
<dbReference type="PANTHER" id="PTHR30404:SF0">
    <property type="entry name" value="N-ACETYLMURAMOYL-L-ALANINE AMIDASE AMIC"/>
    <property type="match status" value="1"/>
</dbReference>
<evidence type="ECO:0000256" key="2">
    <source>
        <dbReference type="ARBA" id="ARBA00023316"/>
    </source>
</evidence>
<dbReference type="CDD" id="cd02696">
    <property type="entry name" value="MurNAc-LAA"/>
    <property type="match status" value="1"/>
</dbReference>
<keyword evidence="6" id="KW-1185">Reference proteome</keyword>
<evidence type="ECO:0000313" key="5">
    <source>
        <dbReference type="EMBL" id="CCO07958.1"/>
    </source>
</evidence>
<dbReference type="eggNOG" id="COG0860">
    <property type="taxonomic scope" value="Bacteria"/>
</dbReference>
<dbReference type="SUPFAM" id="SSF53187">
    <property type="entry name" value="Zn-dependent exopeptidases"/>
    <property type="match status" value="1"/>
</dbReference>
<dbReference type="EC" id="3.5.1.28" evidence="5"/>
<evidence type="ECO:0000256" key="3">
    <source>
        <dbReference type="SAM" id="MobiDB-lite"/>
    </source>
</evidence>
<feature type="domain" description="SH3b" evidence="4">
    <location>
        <begin position="272"/>
        <end position="334"/>
    </location>
</feature>
<dbReference type="SMART" id="SM00287">
    <property type="entry name" value="SH3b"/>
    <property type="match status" value="4"/>
</dbReference>
<proteinExistence type="predicted"/>
<comment type="caution">
    <text evidence="5">The sequence shown here is derived from an EMBL/GenBank/DDBJ whole genome shotgun (WGS) entry which is preliminary data.</text>
</comment>
<dbReference type="InterPro" id="IPR021731">
    <property type="entry name" value="AMIN_dom"/>
</dbReference>
<name>K8E8W7_9FIRM</name>
<feature type="domain" description="SH3b" evidence="4">
    <location>
        <begin position="110"/>
        <end position="171"/>
    </location>
</feature>
<dbReference type="GO" id="GO:0009253">
    <property type="term" value="P:peptidoglycan catabolic process"/>
    <property type="evidence" value="ECO:0007669"/>
    <property type="project" value="InterPro"/>
</dbReference>
<feature type="region of interest" description="Disordered" evidence="3">
    <location>
        <begin position="336"/>
        <end position="370"/>
    </location>
</feature>
<dbReference type="SMART" id="SM00646">
    <property type="entry name" value="Ami_3"/>
    <property type="match status" value="1"/>
</dbReference>
<dbReference type="InterPro" id="IPR050695">
    <property type="entry name" value="N-acetylmuramoyl_amidase_3"/>
</dbReference>
<dbReference type="Gene3D" id="2.60.40.3500">
    <property type="match status" value="1"/>
</dbReference>
<dbReference type="Gene3D" id="3.40.630.40">
    <property type="entry name" value="Zn-dependent exopeptidases"/>
    <property type="match status" value="1"/>
</dbReference>
<evidence type="ECO:0000256" key="1">
    <source>
        <dbReference type="ARBA" id="ARBA00022801"/>
    </source>
</evidence>
<dbReference type="Pfam" id="PF11741">
    <property type="entry name" value="AMIN"/>
    <property type="match status" value="1"/>
</dbReference>
<dbReference type="AlphaFoldDB" id="K8E8W7"/>
<dbReference type="STRING" id="1121428.DESHY_160082"/>
<dbReference type="InterPro" id="IPR036028">
    <property type="entry name" value="SH3-like_dom_sf"/>
</dbReference>